<keyword evidence="8" id="KW-1185">Reference proteome</keyword>
<evidence type="ECO:0008006" key="9">
    <source>
        <dbReference type="Google" id="ProtNLM"/>
    </source>
</evidence>
<evidence type="ECO:0000256" key="4">
    <source>
        <dbReference type="ARBA" id="ARBA00023136"/>
    </source>
</evidence>
<name>A0AA43TSS8_9LECA</name>
<dbReference type="PANTHER" id="PTHR35042:SF1">
    <property type="entry name" value="DUF1772-DOMAIN-CONTAINING PROTEIN"/>
    <property type="match status" value="1"/>
</dbReference>
<evidence type="ECO:0000256" key="1">
    <source>
        <dbReference type="ARBA" id="ARBA00004141"/>
    </source>
</evidence>
<evidence type="ECO:0000313" key="8">
    <source>
        <dbReference type="Proteomes" id="UP001161017"/>
    </source>
</evidence>
<dbReference type="InterPro" id="IPR013901">
    <property type="entry name" value="Anthrone_oxy"/>
</dbReference>
<feature type="transmembrane region" description="Helical" evidence="6">
    <location>
        <begin position="89"/>
        <end position="109"/>
    </location>
</feature>
<dbReference type="Proteomes" id="UP001161017">
    <property type="component" value="Unassembled WGS sequence"/>
</dbReference>
<comment type="similarity">
    <text evidence="5">Belongs to the anthrone oxygenase family.</text>
</comment>
<organism evidence="7 8">
    <name type="scientific">Ramalina farinacea</name>
    <dbReference type="NCBI Taxonomy" id="258253"/>
    <lineage>
        <taxon>Eukaryota</taxon>
        <taxon>Fungi</taxon>
        <taxon>Dikarya</taxon>
        <taxon>Ascomycota</taxon>
        <taxon>Pezizomycotina</taxon>
        <taxon>Lecanoromycetes</taxon>
        <taxon>OSLEUM clade</taxon>
        <taxon>Lecanoromycetidae</taxon>
        <taxon>Lecanorales</taxon>
        <taxon>Lecanorineae</taxon>
        <taxon>Ramalinaceae</taxon>
        <taxon>Ramalina</taxon>
    </lineage>
</organism>
<evidence type="ECO:0000256" key="5">
    <source>
        <dbReference type="ARBA" id="ARBA00034313"/>
    </source>
</evidence>
<reference evidence="7" key="1">
    <citation type="journal article" date="2023" name="Genome Biol. Evol.">
        <title>First Whole Genome Sequence and Flow Cytometry Genome Size Data for the Lichen-Forming Fungus Ramalina farinacea (Ascomycota).</title>
        <authorList>
            <person name="Llewellyn T."/>
            <person name="Mian S."/>
            <person name="Hill R."/>
            <person name="Leitch I.J."/>
            <person name="Gaya E."/>
        </authorList>
    </citation>
    <scope>NUCLEOTIDE SEQUENCE</scope>
    <source>
        <strain evidence="7">LIQ254RAFAR</strain>
    </source>
</reference>
<accession>A0AA43TSS8</accession>
<dbReference type="AlphaFoldDB" id="A0AA43TSS8"/>
<dbReference type="EMBL" id="JAPUFD010000011">
    <property type="protein sequence ID" value="MDI1490156.1"/>
    <property type="molecule type" value="Genomic_DNA"/>
</dbReference>
<evidence type="ECO:0000256" key="2">
    <source>
        <dbReference type="ARBA" id="ARBA00022692"/>
    </source>
</evidence>
<evidence type="ECO:0000256" key="6">
    <source>
        <dbReference type="SAM" id="Phobius"/>
    </source>
</evidence>
<comment type="subcellular location">
    <subcellularLocation>
        <location evidence="1">Membrane</location>
        <topology evidence="1">Multi-pass membrane protein</topology>
    </subcellularLocation>
</comment>
<comment type="caution">
    <text evidence="7">The sequence shown here is derived from an EMBL/GenBank/DDBJ whole genome shotgun (WGS) entry which is preliminary data.</text>
</comment>
<gene>
    <name evidence="7" type="ORF">OHK93_001356</name>
</gene>
<keyword evidence="2 6" id="KW-0812">Transmembrane</keyword>
<keyword evidence="3 6" id="KW-1133">Transmembrane helix</keyword>
<proteinExistence type="inferred from homology"/>
<feature type="transmembrane region" description="Helical" evidence="6">
    <location>
        <begin position="58"/>
        <end position="77"/>
    </location>
</feature>
<dbReference type="PANTHER" id="PTHR35042">
    <property type="entry name" value="ANTHRONE OXYGENASE ENCC"/>
    <property type="match status" value="1"/>
</dbReference>
<keyword evidence="4 6" id="KW-0472">Membrane</keyword>
<dbReference type="GO" id="GO:0016020">
    <property type="term" value="C:membrane"/>
    <property type="evidence" value="ECO:0007669"/>
    <property type="project" value="UniProtKB-SubCell"/>
</dbReference>
<evidence type="ECO:0000256" key="3">
    <source>
        <dbReference type="ARBA" id="ARBA00022989"/>
    </source>
</evidence>
<protein>
    <recommendedName>
        <fullName evidence="9">DUF1772-domain-containing protein</fullName>
    </recommendedName>
</protein>
<evidence type="ECO:0000313" key="7">
    <source>
        <dbReference type="EMBL" id="MDI1490156.1"/>
    </source>
</evidence>
<sequence length="170" mass="18532">MSAPPNGIRIAQTIGITAAAFVAGGTLCISYHETPSLLLSPYPLIVRQWKKSFDVGKIAHPGIALVSMVAYGYLAYQMKGTLNQHKAEMYGLCWLANAAIWPWTLVVMMPTNRKLFKKHEEIERNPEISETGVAKGESAGELIRSWSKMNIVRGCFPLVAAALGAWASLG</sequence>
<dbReference type="Pfam" id="PF08592">
    <property type="entry name" value="Anthrone_oxy"/>
    <property type="match status" value="1"/>
</dbReference>